<evidence type="ECO:0000256" key="7">
    <source>
        <dbReference type="ARBA" id="ARBA00022490"/>
    </source>
</evidence>
<dbReference type="GO" id="GO:0052906">
    <property type="term" value="F:tRNA (guanine(37)-N1)-methyltransferase activity"/>
    <property type="evidence" value="ECO:0007669"/>
    <property type="project" value="UniProtKB-EC"/>
</dbReference>
<evidence type="ECO:0000256" key="13">
    <source>
        <dbReference type="ARBA" id="ARBA00033392"/>
    </source>
</evidence>
<evidence type="ECO:0000256" key="10">
    <source>
        <dbReference type="ARBA" id="ARBA00022691"/>
    </source>
</evidence>
<dbReference type="Proteomes" id="UP001589776">
    <property type="component" value="Unassembled WGS sequence"/>
</dbReference>
<dbReference type="InterPro" id="IPR023148">
    <property type="entry name" value="tRNA_m1G_MeTrfase_C_sf"/>
</dbReference>
<gene>
    <name evidence="15 19" type="primary">trmD</name>
    <name evidence="19" type="ORF">ACFFK0_17930</name>
</gene>
<evidence type="ECO:0000256" key="9">
    <source>
        <dbReference type="ARBA" id="ARBA00022679"/>
    </source>
</evidence>
<dbReference type="RefSeq" id="WP_377471673.1">
    <property type="nucleotide sequence ID" value="NZ_JBHLWN010000071.1"/>
</dbReference>
<keyword evidence="10 15" id="KW-0949">S-adenosyl-L-methionine</keyword>
<evidence type="ECO:0000256" key="3">
    <source>
        <dbReference type="ARBA" id="ARBA00007630"/>
    </source>
</evidence>
<comment type="catalytic activity">
    <reaction evidence="14 15 16">
        <text>guanosine(37) in tRNA + S-adenosyl-L-methionine = N(1)-methylguanosine(37) in tRNA + S-adenosyl-L-homocysteine + H(+)</text>
        <dbReference type="Rhea" id="RHEA:36899"/>
        <dbReference type="Rhea" id="RHEA-COMP:10145"/>
        <dbReference type="Rhea" id="RHEA-COMP:10147"/>
        <dbReference type="ChEBI" id="CHEBI:15378"/>
        <dbReference type="ChEBI" id="CHEBI:57856"/>
        <dbReference type="ChEBI" id="CHEBI:59789"/>
        <dbReference type="ChEBI" id="CHEBI:73542"/>
        <dbReference type="ChEBI" id="CHEBI:74269"/>
        <dbReference type="EC" id="2.1.1.228"/>
    </reaction>
</comment>
<evidence type="ECO:0000256" key="14">
    <source>
        <dbReference type="ARBA" id="ARBA00047783"/>
    </source>
</evidence>
<keyword evidence="7 15" id="KW-0963">Cytoplasm</keyword>
<evidence type="ECO:0000256" key="16">
    <source>
        <dbReference type="RuleBase" id="RU003464"/>
    </source>
</evidence>
<keyword evidence="8 15" id="KW-0489">Methyltransferase</keyword>
<comment type="subcellular location">
    <subcellularLocation>
        <location evidence="2 15 16">Cytoplasm</location>
    </subcellularLocation>
</comment>
<evidence type="ECO:0000256" key="1">
    <source>
        <dbReference type="ARBA" id="ARBA00002634"/>
    </source>
</evidence>
<reference evidence="19 20" key="1">
    <citation type="submission" date="2024-09" db="EMBL/GenBank/DDBJ databases">
        <authorList>
            <person name="Sun Q."/>
            <person name="Mori K."/>
        </authorList>
    </citation>
    <scope>NUCLEOTIDE SEQUENCE [LARGE SCALE GENOMIC DNA]</scope>
    <source>
        <strain evidence="19 20">CCM 7759</strain>
    </source>
</reference>
<sequence length="325" mass="35486">MRIDVLTLFPAMFEGVFGSSILGKARDKGLVELNTVNFRDYATNKHNTVDDAPYGGGGGMVLKPEPIFAAVEDVLAKAEEARRRSARVGGSGAAEAAGETETVGAEGIAPEAGAVKTAEAVRKVGAVDITGAAGVEGAESDNGRNGGHSRERTAKRPRVILMCPQGETFTQRKAEELAGEEHLIFICGHYEGYDERIREHLVTDELSIGDYVLTGGELPSMVMIDSIVRLLPGVLGNETSAVTDSFSTGLLEYPHYTRPASFRGWDVPDVLISGHHENVAKWRHKMSLLRTAERRPDLLTDRELDKNERSWLAEWEKERQGKRES</sequence>
<evidence type="ECO:0000256" key="8">
    <source>
        <dbReference type="ARBA" id="ARBA00022603"/>
    </source>
</evidence>
<dbReference type="InterPro" id="IPR029028">
    <property type="entry name" value="Alpha/beta_knot_MTases"/>
</dbReference>
<dbReference type="NCBIfam" id="NF000648">
    <property type="entry name" value="PRK00026.1"/>
    <property type="match status" value="1"/>
</dbReference>
<comment type="function">
    <text evidence="1 15 16">Specifically methylates guanosine-37 in various tRNAs.</text>
</comment>
<evidence type="ECO:0000313" key="20">
    <source>
        <dbReference type="Proteomes" id="UP001589776"/>
    </source>
</evidence>
<evidence type="ECO:0000256" key="17">
    <source>
        <dbReference type="SAM" id="MobiDB-lite"/>
    </source>
</evidence>
<keyword evidence="9 15" id="KW-0808">Transferase</keyword>
<dbReference type="PANTHER" id="PTHR46417:SF1">
    <property type="entry name" value="TRNA (GUANINE-N(1)-)-METHYLTRANSFERASE"/>
    <property type="match status" value="1"/>
</dbReference>
<dbReference type="CDD" id="cd18080">
    <property type="entry name" value="TrmD-like"/>
    <property type="match status" value="1"/>
</dbReference>
<accession>A0ABV6DNU1</accession>
<evidence type="ECO:0000256" key="12">
    <source>
        <dbReference type="ARBA" id="ARBA00029736"/>
    </source>
</evidence>
<organism evidence="19 20">
    <name type="scientific">Paenibacillus chartarius</name>
    <dbReference type="NCBI Taxonomy" id="747481"/>
    <lineage>
        <taxon>Bacteria</taxon>
        <taxon>Bacillati</taxon>
        <taxon>Bacillota</taxon>
        <taxon>Bacilli</taxon>
        <taxon>Bacillales</taxon>
        <taxon>Paenibacillaceae</taxon>
        <taxon>Paenibacillus</taxon>
    </lineage>
</organism>
<dbReference type="EC" id="2.1.1.228" evidence="5 15"/>
<evidence type="ECO:0000256" key="11">
    <source>
        <dbReference type="ARBA" id="ARBA00022694"/>
    </source>
</evidence>
<feature type="binding site" evidence="15">
    <location>
        <begin position="208"/>
        <end position="213"/>
    </location>
    <ligand>
        <name>S-adenosyl-L-methionine</name>
        <dbReference type="ChEBI" id="CHEBI:59789"/>
    </ligand>
</feature>
<keyword evidence="11 15" id="KW-0819">tRNA processing</keyword>
<feature type="binding site" evidence="15">
    <location>
        <position position="188"/>
    </location>
    <ligand>
        <name>S-adenosyl-L-methionine</name>
        <dbReference type="ChEBI" id="CHEBI:59789"/>
    </ligand>
</feature>
<dbReference type="EMBL" id="JBHLWN010000071">
    <property type="protein sequence ID" value="MFC0214313.1"/>
    <property type="molecule type" value="Genomic_DNA"/>
</dbReference>
<dbReference type="InterPro" id="IPR029026">
    <property type="entry name" value="tRNA_m1G_MTases_N"/>
</dbReference>
<keyword evidence="20" id="KW-1185">Reference proteome</keyword>
<evidence type="ECO:0000313" key="19">
    <source>
        <dbReference type="EMBL" id="MFC0214313.1"/>
    </source>
</evidence>
<dbReference type="PANTHER" id="PTHR46417">
    <property type="entry name" value="TRNA (GUANINE-N(1)-)-METHYLTRANSFERASE"/>
    <property type="match status" value="1"/>
</dbReference>
<dbReference type="NCBIfam" id="TIGR00088">
    <property type="entry name" value="trmD"/>
    <property type="match status" value="1"/>
</dbReference>
<evidence type="ECO:0000256" key="15">
    <source>
        <dbReference type="HAMAP-Rule" id="MF_00605"/>
    </source>
</evidence>
<name>A0ABV6DNU1_9BACL</name>
<evidence type="ECO:0000256" key="2">
    <source>
        <dbReference type="ARBA" id="ARBA00004496"/>
    </source>
</evidence>
<comment type="subunit">
    <text evidence="4 15 16">Homodimer.</text>
</comment>
<comment type="caution">
    <text evidence="19">The sequence shown here is derived from an EMBL/GenBank/DDBJ whole genome shotgun (WGS) entry which is preliminary data.</text>
</comment>
<dbReference type="HAMAP" id="MF_00605">
    <property type="entry name" value="TrmD"/>
    <property type="match status" value="1"/>
</dbReference>
<dbReference type="SUPFAM" id="SSF75217">
    <property type="entry name" value="alpha/beta knot"/>
    <property type="match status" value="2"/>
</dbReference>
<feature type="domain" description="tRNA methyltransferase TRMD/TRM10-type" evidence="18">
    <location>
        <begin position="154"/>
        <end position="300"/>
    </location>
</feature>
<dbReference type="GO" id="GO:0032259">
    <property type="term" value="P:methylation"/>
    <property type="evidence" value="ECO:0007669"/>
    <property type="project" value="UniProtKB-KW"/>
</dbReference>
<protein>
    <recommendedName>
        <fullName evidence="6 15">tRNA (guanine-N(1)-)-methyltransferase</fullName>
        <ecNumber evidence="5 15">2.1.1.228</ecNumber>
    </recommendedName>
    <alternativeName>
        <fullName evidence="12 15">M1G-methyltransferase</fullName>
    </alternativeName>
    <alternativeName>
        <fullName evidence="13 15">tRNA [GM37] methyltransferase</fullName>
    </alternativeName>
</protein>
<evidence type="ECO:0000259" key="18">
    <source>
        <dbReference type="Pfam" id="PF01746"/>
    </source>
</evidence>
<feature type="region of interest" description="Disordered" evidence="17">
    <location>
        <begin position="135"/>
        <end position="154"/>
    </location>
</feature>
<evidence type="ECO:0000256" key="6">
    <source>
        <dbReference type="ARBA" id="ARBA00014679"/>
    </source>
</evidence>
<feature type="domain" description="tRNA methyltransferase TRMD/TRM10-type" evidence="18">
    <location>
        <begin position="1"/>
        <end position="78"/>
    </location>
</feature>
<evidence type="ECO:0000256" key="5">
    <source>
        <dbReference type="ARBA" id="ARBA00012807"/>
    </source>
</evidence>
<dbReference type="InterPro" id="IPR002649">
    <property type="entry name" value="tRNA_m1G_MeTrfase_TrmD"/>
</dbReference>
<proteinExistence type="inferred from homology"/>
<dbReference type="Pfam" id="PF01746">
    <property type="entry name" value="tRNA_m1G_MT"/>
    <property type="match status" value="2"/>
</dbReference>
<dbReference type="InterPro" id="IPR016009">
    <property type="entry name" value="tRNA_MeTrfase_TRMD/TRM10"/>
</dbReference>
<dbReference type="Gene3D" id="1.10.1270.20">
    <property type="entry name" value="tRNA(m1g37)methyltransferase, domain 2"/>
    <property type="match status" value="1"/>
</dbReference>
<dbReference type="Gene3D" id="3.40.1280.10">
    <property type="match status" value="2"/>
</dbReference>
<evidence type="ECO:0000256" key="4">
    <source>
        <dbReference type="ARBA" id="ARBA00011738"/>
    </source>
</evidence>
<comment type="similarity">
    <text evidence="3 15 16">Belongs to the RNA methyltransferase TrmD family.</text>
</comment>